<protein>
    <submittedName>
        <fullName evidence="10">Transmembrane protein</fullName>
    </submittedName>
</protein>
<accession>A0A2P5DEK6</accession>
<keyword evidence="11" id="KW-1185">Reference proteome</keyword>
<dbReference type="Proteomes" id="UP000237105">
    <property type="component" value="Unassembled WGS sequence"/>
</dbReference>
<evidence type="ECO:0000256" key="3">
    <source>
        <dbReference type="ARBA" id="ARBA00022737"/>
    </source>
</evidence>
<dbReference type="AlphaFoldDB" id="A0A2P5DEK6"/>
<dbReference type="PANTHER" id="PTHR24186">
    <property type="entry name" value="PROTEIN PHOSPHATASE 1 REGULATORY SUBUNIT"/>
    <property type="match status" value="1"/>
</dbReference>
<evidence type="ECO:0000256" key="7">
    <source>
        <dbReference type="PROSITE-ProRule" id="PRU00023"/>
    </source>
</evidence>
<evidence type="ECO:0000313" key="10">
    <source>
        <dbReference type="EMBL" id="PON71736.1"/>
    </source>
</evidence>
<organism evidence="10 11">
    <name type="scientific">Parasponia andersonii</name>
    <name type="common">Sponia andersonii</name>
    <dbReference type="NCBI Taxonomy" id="3476"/>
    <lineage>
        <taxon>Eukaryota</taxon>
        <taxon>Viridiplantae</taxon>
        <taxon>Streptophyta</taxon>
        <taxon>Embryophyta</taxon>
        <taxon>Tracheophyta</taxon>
        <taxon>Spermatophyta</taxon>
        <taxon>Magnoliopsida</taxon>
        <taxon>eudicotyledons</taxon>
        <taxon>Gunneridae</taxon>
        <taxon>Pentapetalae</taxon>
        <taxon>rosids</taxon>
        <taxon>fabids</taxon>
        <taxon>Rosales</taxon>
        <taxon>Cannabaceae</taxon>
        <taxon>Parasponia</taxon>
    </lineage>
</organism>
<dbReference type="Pfam" id="PF12796">
    <property type="entry name" value="Ank_2"/>
    <property type="match status" value="2"/>
</dbReference>
<dbReference type="Pfam" id="PF13962">
    <property type="entry name" value="PGG"/>
    <property type="match status" value="1"/>
</dbReference>
<name>A0A2P5DEK6_PARAD</name>
<dbReference type="PROSITE" id="PS50088">
    <property type="entry name" value="ANK_REPEAT"/>
    <property type="match status" value="2"/>
</dbReference>
<dbReference type="Gene3D" id="1.25.40.20">
    <property type="entry name" value="Ankyrin repeat-containing domain"/>
    <property type="match status" value="1"/>
</dbReference>
<evidence type="ECO:0000256" key="6">
    <source>
        <dbReference type="ARBA" id="ARBA00023136"/>
    </source>
</evidence>
<keyword evidence="2 8" id="KW-0812">Transmembrane</keyword>
<dbReference type="OrthoDB" id="1585477at2759"/>
<comment type="subcellular location">
    <subcellularLocation>
        <location evidence="1">Membrane</location>
        <topology evidence="1">Multi-pass membrane protein</topology>
    </subcellularLocation>
</comment>
<feature type="domain" description="PGG" evidence="9">
    <location>
        <begin position="302"/>
        <end position="421"/>
    </location>
</feature>
<comment type="caution">
    <text evidence="10">The sequence shown here is derived from an EMBL/GenBank/DDBJ whole genome shotgun (WGS) entry which is preliminary data.</text>
</comment>
<dbReference type="PROSITE" id="PS50297">
    <property type="entry name" value="ANK_REP_REGION"/>
    <property type="match status" value="2"/>
</dbReference>
<dbReference type="STRING" id="3476.A0A2P5DEK6"/>
<dbReference type="InterPro" id="IPR036770">
    <property type="entry name" value="Ankyrin_rpt-contain_sf"/>
</dbReference>
<sequence>MRLLSLLDDEKEEVKRQRTMAVAKRLEEAAMKGSVESLFELLHEDPQILNKTTQSHSDTPLHIASLLGHSAFAEELLSRKPELASELNSRGYSSLHLASAKGSLEVVKALLLVNPDLCFVRDRDGRLPLHLGAIKGKVGVLAELIRVRPDSARVLTLRGESCFHLCVKYNRLEALKTLAESLGKHDQSVNLRDSDGNTVLHVAVSKKQLEMVNYLVFNTNVEVNAQNANGFTALDVLFLGHRDTRDMAIKESLQKAGALRNTEASSTIYADQDTIRVASLREPLTSQKSSFKFSAKNPKQVDWLGRKRSSLMVVASLIATIAFQAAIAPPGGVWQDDHLVDSNGNPVEDPHNAGKSVMADTYPLQYGQFMIMNTIAFLSSLSIILLLVSGLPLRRRRWMWVQMVIMWIAITSLSGTCFVGLIYLTPEDKRGVLYDVTRVSVLIWMPLMGLIFGGNVVRVIRWFLIKRGYIKETPKDDTVYIEYDDDEDEL</sequence>
<evidence type="ECO:0000256" key="2">
    <source>
        <dbReference type="ARBA" id="ARBA00022692"/>
    </source>
</evidence>
<dbReference type="SUPFAM" id="SSF48403">
    <property type="entry name" value="Ankyrin repeat"/>
    <property type="match status" value="1"/>
</dbReference>
<reference evidence="11" key="1">
    <citation type="submission" date="2016-06" db="EMBL/GenBank/DDBJ databases">
        <title>Parallel loss of symbiosis genes in relatives of nitrogen-fixing non-legume Parasponia.</title>
        <authorList>
            <person name="Van Velzen R."/>
            <person name="Holmer R."/>
            <person name="Bu F."/>
            <person name="Rutten L."/>
            <person name="Van Zeijl A."/>
            <person name="Liu W."/>
            <person name="Santuari L."/>
            <person name="Cao Q."/>
            <person name="Sharma T."/>
            <person name="Shen D."/>
            <person name="Roswanjaya Y."/>
            <person name="Wardhani T."/>
            <person name="Kalhor M.S."/>
            <person name="Jansen J."/>
            <person name="Van den Hoogen J."/>
            <person name="Gungor B."/>
            <person name="Hartog M."/>
            <person name="Hontelez J."/>
            <person name="Verver J."/>
            <person name="Yang W.-C."/>
            <person name="Schijlen E."/>
            <person name="Repin R."/>
            <person name="Schilthuizen M."/>
            <person name="Schranz E."/>
            <person name="Heidstra R."/>
            <person name="Miyata K."/>
            <person name="Fedorova E."/>
            <person name="Kohlen W."/>
            <person name="Bisseling T."/>
            <person name="Smit S."/>
            <person name="Geurts R."/>
        </authorList>
    </citation>
    <scope>NUCLEOTIDE SEQUENCE [LARGE SCALE GENOMIC DNA]</scope>
    <source>
        <strain evidence="11">cv. WU1-14</strain>
    </source>
</reference>
<dbReference type="PANTHER" id="PTHR24186:SF37">
    <property type="entry name" value="PGG DOMAIN-CONTAINING PROTEIN"/>
    <property type="match status" value="1"/>
</dbReference>
<gene>
    <name evidence="10" type="ORF">PanWU01x14_071910</name>
</gene>
<proteinExistence type="predicted"/>
<evidence type="ECO:0000259" key="9">
    <source>
        <dbReference type="Pfam" id="PF13962"/>
    </source>
</evidence>
<evidence type="ECO:0000256" key="4">
    <source>
        <dbReference type="ARBA" id="ARBA00022989"/>
    </source>
</evidence>
<evidence type="ECO:0000256" key="8">
    <source>
        <dbReference type="SAM" id="Phobius"/>
    </source>
</evidence>
<keyword evidence="5 7" id="KW-0040">ANK repeat</keyword>
<feature type="transmembrane region" description="Helical" evidence="8">
    <location>
        <begin position="443"/>
        <end position="464"/>
    </location>
</feature>
<feature type="transmembrane region" description="Helical" evidence="8">
    <location>
        <begin position="309"/>
        <end position="327"/>
    </location>
</feature>
<dbReference type="SMART" id="SM00248">
    <property type="entry name" value="ANK"/>
    <property type="match status" value="5"/>
</dbReference>
<evidence type="ECO:0000313" key="11">
    <source>
        <dbReference type="Proteomes" id="UP000237105"/>
    </source>
</evidence>
<evidence type="ECO:0000256" key="5">
    <source>
        <dbReference type="ARBA" id="ARBA00023043"/>
    </source>
</evidence>
<feature type="repeat" description="ANK" evidence="7">
    <location>
        <begin position="195"/>
        <end position="228"/>
    </location>
</feature>
<dbReference type="InterPro" id="IPR002110">
    <property type="entry name" value="Ankyrin_rpt"/>
</dbReference>
<feature type="transmembrane region" description="Helical" evidence="8">
    <location>
        <begin position="366"/>
        <end position="388"/>
    </location>
</feature>
<keyword evidence="6 8" id="KW-0472">Membrane</keyword>
<evidence type="ECO:0000256" key="1">
    <source>
        <dbReference type="ARBA" id="ARBA00004141"/>
    </source>
</evidence>
<feature type="repeat" description="ANK" evidence="7">
    <location>
        <begin position="90"/>
        <end position="122"/>
    </location>
</feature>
<dbReference type="EMBL" id="JXTB01000043">
    <property type="protein sequence ID" value="PON71736.1"/>
    <property type="molecule type" value="Genomic_DNA"/>
</dbReference>
<feature type="transmembrane region" description="Helical" evidence="8">
    <location>
        <begin position="400"/>
        <end position="423"/>
    </location>
</feature>
<dbReference type="GO" id="GO:0005886">
    <property type="term" value="C:plasma membrane"/>
    <property type="evidence" value="ECO:0007669"/>
    <property type="project" value="TreeGrafter"/>
</dbReference>
<keyword evidence="4 8" id="KW-1133">Transmembrane helix</keyword>
<dbReference type="InterPro" id="IPR026961">
    <property type="entry name" value="PGG_dom"/>
</dbReference>
<keyword evidence="3" id="KW-0677">Repeat</keyword>